<organism evidence="1">
    <name type="scientific">Fervidicoccus fontis</name>
    <dbReference type="NCBI Taxonomy" id="683846"/>
    <lineage>
        <taxon>Archaea</taxon>
        <taxon>Thermoproteota</taxon>
        <taxon>Thermoprotei</taxon>
        <taxon>Fervidicoccales</taxon>
        <taxon>Fervidicoccaceae</taxon>
        <taxon>Fervidicoccus</taxon>
    </lineage>
</organism>
<reference evidence="1" key="1">
    <citation type="journal article" date="2020" name="mSystems">
        <title>Genome- and Community-Level Interaction Insights into Carbon Utilization and Element Cycling Functions of Hydrothermarchaeota in Hydrothermal Sediment.</title>
        <authorList>
            <person name="Zhou Z."/>
            <person name="Liu Y."/>
            <person name="Xu W."/>
            <person name="Pan J."/>
            <person name="Luo Z.H."/>
            <person name="Li M."/>
        </authorList>
    </citation>
    <scope>NUCLEOTIDE SEQUENCE [LARGE SCALE GENOMIC DNA]</scope>
    <source>
        <strain evidence="1">SpSt-885</strain>
    </source>
</reference>
<proteinExistence type="predicted"/>
<dbReference type="AlphaFoldDB" id="A0A7J3SMB8"/>
<protein>
    <recommendedName>
        <fullName evidence="2">ATPase</fullName>
    </recommendedName>
</protein>
<evidence type="ECO:0008006" key="2">
    <source>
        <dbReference type="Google" id="ProtNLM"/>
    </source>
</evidence>
<sequence>MAFILLVSGLLPYDSGKTRFSISFIKRMKERGIEFAPYKPVSAHSIYTQAWSFEESVRRGYLVGGDALLYEKELGLSEGSLLRMNPIDLLLSPLEPPNKPGPDKLKEYLKDMENQLKMTALIRITGCESGDARYFLLEENIENSPKSMKEKIIEFADRVGARKVGLDEAFGELASSSVNKNLDRCLESIKDEKKNVLIESFSNSIYPYFSVLNKANALVIVAPGKAYLYNDIEPVREAIYSGKISTQYPESHFLLSYVEPYAEEELLFGEPLAEGSPLLELITRSISSSML</sequence>
<evidence type="ECO:0000313" key="1">
    <source>
        <dbReference type="EMBL" id="HGZ60039.1"/>
    </source>
</evidence>
<gene>
    <name evidence="1" type="ORF">ENW83_02380</name>
</gene>
<dbReference type="EMBL" id="DTLS01000065">
    <property type="protein sequence ID" value="HGZ60039.1"/>
    <property type="molecule type" value="Genomic_DNA"/>
</dbReference>
<accession>A0A7J3SMB8</accession>
<name>A0A7J3SMB8_9CREN</name>
<comment type="caution">
    <text evidence="1">The sequence shown here is derived from an EMBL/GenBank/DDBJ whole genome shotgun (WGS) entry which is preliminary data.</text>
</comment>